<proteinExistence type="predicted"/>
<dbReference type="InterPro" id="IPR036188">
    <property type="entry name" value="FAD/NAD-bd_sf"/>
</dbReference>
<evidence type="ECO:0000259" key="1">
    <source>
        <dbReference type="Pfam" id="PF01266"/>
    </source>
</evidence>
<feature type="domain" description="FAD dependent oxidoreductase" evidence="1">
    <location>
        <begin position="1"/>
        <end position="38"/>
    </location>
</feature>
<dbReference type="SUPFAM" id="SSF51905">
    <property type="entry name" value="FAD/NAD(P)-binding domain"/>
    <property type="match status" value="1"/>
</dbReference>
<name>A0A382NI10_9ZZZZ</name>
<reference evidence="2" key="1">
    <citation type="submission" date="2018-05" db="EMBL/GenBank/DDBJ databases">
        <authorList>
            <person name="Lanie J.A."/>
            <person name="Ng W.-L."/>
            <person name="Kazmierczak K.M."/>
            <person name="Andrzejewski T.M."/>
            <person name="Davidsen T.M."/>
            <person name="Wayne K.J."/>
            <person name="Tettelin H."/>
            <person name="Glass J.I."/>
            <person name="Rusch D."/>
            <person name="Podicherti R."/>
            <person name="Tsui H.-C.T."/>
            <person name="Winkler M.E."/>
        </authorList>
    </citation>
    <scope>NUCLEOTIDE SEQUENCE</scope>
</reference>
<organism evidence="2">
    <name type="scientific">marine metagenome</name>
    <dbReference type="NCBI Taxonomy" id="408172"/>
    <lineage>
        <taxon>unclassified sequences</taxon>
        <taxon>metagenomes</taxon>
        <taxon>ecological metagenomes</taxon>
    </lineage>
</organism>
<dbReference type="EMBL" id="UINC01100241">
    <property type="protein sequence ID" value="SVC60148.1"/>
    <property type="molecule type" value="Genomic_DNA"/>
</dbReference>
<protein>
    <recommendedName>
        <fullName evidence="1">FAD dependent oxidoreductase domain-containing protein</fullName>
    </recommendedName>
</protein>
<gene>
    <name evidence="2" type="ORF">METZ01_LOCUS313002</name>
</gene>
<sequence>MGAGVLYHLAREGWTDCVLIEKAELTSGATWHAAGLVSRMV</sequence>
<dbReference type="InterPro" id="IPR006076">
    <property type="entry name" value="FAD-dep_OxRdtase"/>
</dbReference>
<evidence type="ECO:0000313" key="2">
    <source>
        <dbReference type="EMBL" id="SVC60148.1"/>
    </source>
</evidence>
<dbReference type="Pfam" id="PF01266">
    <property type="entry name" value="DAO"/>
    <property type="match status" value="1"/>
</dbReference>
<accession>A0A382NI10</accession>
<feature type="non-terminal residue" evidence="2">
    <location>
        <position position="41"/>
    </location>
</feature>
<dbReference type="AlphaFoldDB" id="A0A382NI10"/>
<dbReference type="Gene3D" id="3.50.50.60">
    <property type="entry name" value="FAD/NAD(P)-binding domain"/>
    <property type="match status" value="1"/>
</dbReference>